<dbReference type="InterPro" id="IPR058693">
    <property type="entry name" value="Fn3_SaeA_3rd"/>
</dbReference>
<feature type="domain" description="SaeA N-terminal" evidence="2">
    <location>
        <begin position="123"/>
        <end position="182"/>
    </location>
</feature>
<dbReference type="InterPro" id="IPR058692">
    <property type="entry name" value="Fn3_SaeA_2nd"/>
</dbReference>
<feature type="region of interest" description="Disordered" evidence="1">
    <location>
        <begin position="185"/>
        <end position="252"/>
    </location>
</feature>
<accession>A0ABU1UEI6</accession>
<reference evidence="8 9" key="1">
    <citation type="submission" date="2023-07" db="EMBL/GenBank/DDBJ databases">
        <title>Sorghum-associated microbial communities from plants grown in Nebraska, USA.</title>
        <authorList>
            <person name="Schachtman D."/>
        </authorList>
    </citation>
    <scope>NUCLEOTIDE SEQUENCE [LARGE SCALE GENOMIC DNA]</scope>
    <source>
        <strain evidence="8 9">BE167</strain>
    </source>
</reference>
<feature type="region of interest" description="Disordered" evidence="1">
    <location>
        <begin position="741"/>
        <end position="763"/>
    </location>
</feature>
<dbReference type="Proteomes" id="UP001252243">
    <property type="component" value="Unassembled WGS sequence"/>
</dbReference>
<evidence type="ECO:0000259" key="7">
    <source>
        <dbReference type="Pfam" id="PF25836"/>
    </source>
</evidence>
<evidence type="ECO:0000259" key="4">
    <source>
        <dbReference type="Pfam" id="PF25833"/>
    </source>
</evidence>
<feature type="domain" description="SaeA fourth Fn3-like" evidence="6">
    <location>
        <begin position="585"/>
        <end position="676"/>
    </location>
</feature>
<feature type="compositionally biased region" description="Pro residues" evidence="1">
    <location>
        <begin position="228"/>
        <end position="237"/>
    </location>
</feature>
<dbReference type="InterPro" id="IPR058694">
    <property type="entry name" value="Fn3_SaeA_4th"/>
</dbReference>
<evidence type="ECO:0008006" key="10">
    <source>
        <dbReference type="Google" id="ProtNLM"/>
    </source>
</evidence>
<evidence type="ECO:0000259" key="6">
    <source>
        <dbReference type="Pfam" id="PF25835"/>
    </source>
</evidence>
<comment type="caution">
    <text evidence="8">The sequence shown here is derived from an EMBL/GenBank/DDBJ whole genome shotgun (WGS) entry which is preliminary data.</text>
</comment>
<dbReference type="Pfam" id="PF25835">
    <property type="entry name" value="Fn3_SaeA_5th"/>
    <property type="match status" value="1"/>
</dbReference>
<evidence type="ECO:0000256" key="1">
    <source>
        <dbReference type="SAM" id="MobiDB-lite"/>
    </source>
</evidence>
<keyword evidence="9" id="KW-1185">Reference proteome</keyword>
<dbReference type="EMBL" id="JAVDVQ010000012">
    <property type="protein sequence ID" value="MDR7083604.1"/>
    <property type="molecule type" value="Genomic_DNA"/>
</dbReference>
<name>A0ABU1UEI6_9MICC</name>
<evidence type="ECO:0000313" key="9">
    <source>
        <dbReference type="Proteomes" id="UP001252243"/>
    </source>
</evidence>
<evidence type="ECO:0000313" key="8">
    <source>
        <dbReference type="EMBL" id="MDR7083604.1"/>
    </source>
</evidence>
<organism evidence="8 9">
    <name type="scientific">Arthrobacter ginsengisoli</name>
    <dbReference type="NCBI Taxonomy" id="1356565"/>
    <lineage>
        <taxon>Bacteria</taxon>
        <taxon>Bacillati</taxon>
        <taxon>Actinomycetota</taxon>
        <taxon>Actinomycetes</taxon>
        <taxon>Micrococcales</taxon>
        <taxon>Micrococcaceae</taxon>
        <taxon>Arthrobacter</taxon>
    </lineage>
</organism>
<feature type="domain" description="SaeA third Fn3-like" evidence="5">
    <location>
        <begin position="478"/>
        <end position="575"/>
    </location>
</feature>
<feature type="domain" description="SaeA fifth Fn3-like" evidence="7">
    <location>
        <begin position="682"/>
        <end position="808"/>
    </location>
</feature>
<feature type="compositionally biased region" description="Low complexity" evidence="1">
    <location>
        <begin position="238"/>
        <end position="250"/>
    </location>
</feature>
<evidence type="ECO:0000259" key="5">
    <source>
        <dbReference type="Pfam" id="PF25834"/>
    </source>
</evidence>
<dbReference type="Pfam" id="PF25831">
    <property type="entry name" value="SaeA_1st"/>
    <property type="match status" value="1"/>
</dbReference>
<dbReference type="InterPro" id="IPR058696">
    <property type="entry name" value="Fn3_SaeA_5th"/>
</dbReference>
<dbReference type="Pfam" id="PF25833">
    <property type="entry name" value="Fn3_SaeA_3rd"/>
    <property type="match status" value="1"/>
</dbReference>
<feature type="domain" description="SaeA first Fn3-like" evidence="3">
    <location>
        <begin position="277"/>
        <end position="366"/>
    </location>
</feature>
<protein>
    <recommendedName>
        <fullName evidence="10">Fibronectin type-III domain-containing protein</fullName>
    </recommendedName>
</protein>
<dbReference type="RefSeq" id="WP_310058610.1">
    <property type="nucleotide sequence ID" value="NZ_JAVDVQ010000012.1"/>
</dbReference>
<evidence type="ECO:0000259" key="2">
    <source>
        <dbReference type="Pfam" id="PF25831"/>
    </source>
</evidence>
<feature type="compositionally biased region" description="Low complexity" evidence="1">
    <location>
        <begin position="205"/>
        <end position="227"/>
    </location>
</feature>
<dbReference type="Pfam" id="PF25836">
    <property type="entry name" value="Fn3_SaeA_6th"/>
    <property type="match status" value="1"/>
</dbReference>
<dbReference type="Pfam" id="PF25832">
    <property type="entry name" value="Fn3_SaeA_2nd"/>
    <property type="match status" value="1"/>
</dbReference>
<gene>
    <name evidence="8" type="ORF">J2X01_002899</name>
</gene>
<dbReference type="Pfam" id="PF25834">
    <property type="entry name" value="Fn3_SaeA_4th"/>
    <property type="match status" value="1"/>
</dbReference>
<proteinExistence type="predicted"/>
<dbReference type="InterPro" id="IPR058695">
    <property type="entry name" value="SaeA_N"/>
</dbReference>
<sequence>MRDQKYQTRLSALTLWADMVSSRGYVPPAAEDLSAIAEHKKTDTPGLDQSLVGPWRDALKELLKQLAFNIADPHLQLSPEFDEPGPGAVRIVEPTPEPTPTTLVPVPDRQPSQAGSQATDPAFLALKTWRNKAIAEKRLSPSNLKEAQLRLLVNSGQTTELEIRSAFPPAVAKYAGEMAGVLTGLHTSGGAADTATKPEPARNEPASSARPMAAAPQVSSPQAAPTRAAPPVPPAPAKAPAAEKALDPAPRAAAEIDPSGFAAFDYGSQTQAQAHVEARKDSQGRRWYSWPEAQSASPVTIYRLISSDEHEPYAPDQAELVAATTAVESVDERPFTTATRYFQVWLNEGPTMAEAMASQPTLYARGGYVGEVGKIEIREDEGRVVGNWSALPETQKVQIFRIPIERAATGGGDQRYRILQDSTNLGGFVDADVQRGKTYLYQVCAEASLGGDVRLSNPVTSTIKVTAVLEPVTDMRVEMTRDNESSLFDLRWGSPAGGNVVVYRTEEPPQAGLELEPLSEDSLRISGLMPESRLSNPVEVVDGGATMLSIPWPAGWTRAYFTPVTLLGGMAHVGTAIFKSRNDKVRNPRIVERVNSQILSFEWPDGADSVMVYMGAAGQDPELALNSQAIEISQPDYRRRGGLHFTGELLSTGCDVHLVPVSFEAGVRVSGAITTVNYPYILRLNYQVVEAKSFLGKVTGVSVSVQTSEAGVNMPAFVLVYNPDRLPLTTRDGTALNMVPAVDGTSTPSRRFTPGGSGPDGPVAWKTDPGSWAAEVNPTGGFVRLFADLPVDVLRHVALLDPLVETLRLTGAPSRGKRFFGGR</sequence>
<feature type="domain" description="SaeA second Fn3-like" evidence="4">
    <location>
        <begin position="374"/>
        <end position="463"/>
    </location>
</feature>
<dbReference type="InterPro" id="IPR058691">
    <property type="entry name" value="Fn3_SaeA_1st"/>
</dbReference>
<evidence type="ECO:0000259" key="3">
    <source>
        <dbReference type="Pfam" id="PF25832"/>
    </source>
</evidence>